<accession>A0ABV4NSN3</accession>
<dbReference type="Pfam" id="PF13511">
    <property type="entry name" value="DUF4124"/>
    <property type="match status" value="1"/>
</dbReference>
<feature type="chain" id="PRO_5046278852" evidence="1">
    <location>
        <begin position="24"/>
        <end position="165"/>
    </location>
</feature>
<evidence type="ECO:0000313" key="3">
    <source>
        <dbReference type="EMBL" id="MFA0791986.1"/>
    </source>
</evidence>
<evidence type="ECO:0000259" key="2">
    <source>
        <dbReference type="Pfam" id="PF13511"/>
    </source>
</evidence>
<feature type="domain" description="DUF4124" evidence="2">
    <location>
        <begin position="12"/>
        <end position="41"/>
    </location>
</feature>
<evidence type="ECO:0000313" key="4">
    <source>
        <dbReference type="Proteomes" id="UP001569414"/>
    </source>
</evidence>
<evidence type="ECO:0000256" key="1">
    <source>
        <dbReference type="SAM" id="SignalP"/>
    </source>
</evidence>
<keyword evidence="1" id="KW-0732">Signal</keyword>
<reference evidence="3 4" key="1">
    <citation type="submission" date="2024-08" db="EMBL/GenBank/DDBJ databases">
        <authorList>
            <person name="Ishaq N."/>
        </authorList>
    </citation>
    <scope>NUCLEOTIDE SEQUENCE [LARGE SCALE GENOMIC DNA]</scope>
    <source>
        <strain evidence="3 4">JCM 30400</strain>
    </source>
</reference>
<proteinExistence type="predicted"/>
<feature type="signal peptide" evidence="1">
    <location>
        <begin position="1"/>
        <end position="23"/>
    </location>
</feature>
<dbReference type="EMBL" id="JBGMEL010000017">
    <property type="protein sequence ID" value="MFA0791986.1"/>
    <property type="molecule type" value="Genomic_DNA"/>
</dbReference>
<keyword evidence="4" id="KW-1185">Reference proteome</keyword>
<dbReference type="InterPro" id="IPR025392">
    <property type="entry name" value="DUF4124"/>
</dbReference>
<name>A0ABV4NSN3_9GAMM</name>
<dbReference type="Proteomes" id="UP001569414">
    <property type="component" value="Unassembled WGS sequence"/>
</dbReference>
<sequence>MSKNSIRIWISAALFLSATSTSAEIHKWVDHNGQTRYSDKKTDGIELATHTQKIKRNQERSKDEIQRVFDKHKGTLYRLYLSALKNNPTLAGKADFILTIEPGGKVSSITVAHTTLNSKVFINQVTANIQQIDFGPSDARKTTTHYPLYFLPAKNAHQMQNPHPE</sequence>
<gene>
    <name evidence="3" type="ORF">ACCI51_15665</name>
</gene>
<organism evidence="3 4">
    <name type="scientific">Microbulbifer echini</name>
    <dbReference type="NCBI Taxonomy" id="1529067"/>
    <lineage>
        <taxon>Bacteria</taxon>
        <taxon>Pseudomonadati</taxon>
        <taxon>Pseudomonadota</taxon>
        <taxon>Gammaproteobacteria</taxon>
        <taxon>Cellvibrionales</taxon>
        <taxon>Microbulbiferaceae</taxon>
        <taxon>Microbulbifer</taxon>
    </lineage>
</organism>
<protein>
    <submittedName>
        <fullName evidence="3">AgmX/PglI C-terminal domain-containing protein</fullName>
    </submittedName>
</protein>
<dbReference type="RefSeq" id="WP_299588217.1">
    <property type="nucleotide sequence ID" value="NZ_JBGMEL010000017.1"/>
</dbReference>
<dbReference type="InterPro" id="IPR049806">
    <property type="entry name" value="MasK-like_C"/>
</dbReference>
<dbReference type="NCBIfam" id="NF033768">
    <property type="entry name" value="myxo_SS_tail"/>
    <property type="match status" value="1"/>
</dbReference>
<comment type="caution">
    <text evidence="3">The sequence shown here is derived from an EMBL/GenBank/DDBJ whole genome shotgun (WGS) entry which is preliminary data.</text>
</comment>